<comment type="caution">
    <text evidence="1">The sequence shown here is derived from an EMBL/GenBank/DDBJ whole genome shotgun (WGS) entry which is preliminary data.</text>
</comment>
<dbReference type="Proteomes" id="UP000006241">
    <property type="component" value="Unassembled WGS sequence"/>
</dbReference>
<dbReference type="AlphaFoldDB" id="C2G5H0"/>
<proteinExistence type="predicted"/>
<feature type="non-terminal residue" evidence="1">
    <location>
        <position position="1"/>
    </location>
</feature>
<organism evidence="1 2">
    <name type="scientific">Sphingobacterium spiritivorum ATCC 33300</name>
    <dbReference type="NCBI Taxonomy" id="525372"/>
    <lineage>
        <taxon>Bacteria</taxon>
        <taxon>Pseudomonadati</taxon>
        <taxon>Bacteroidota</taxon>
        <taxon>Sphingobacteriia</taxon>
        <taxon>Sphingobacteriales</taxon>
        <taxon>Sphingobacteriaceae</taxon>
        <taxon>Sphingobacterium</taxon>
    </lineage>
</organism>
<evidence type="ECO:0000313" key="1">
    <source>
        <dbReference type="EMBL" id="EEI89536.1"/>
    </source>
</evidence>
<protein>
    <submittedName>
        <fullName evidence="1">Uncharacterized protein</fullName>
    </submittedName>
</protein>
<evidence type="ECO:0000313" key="2">
    <source>
        <dbReference type="Proteomes" id="UP000006241"/>
    </source>
</evidence>
<sequence length="75" mass="8260">LAASSFAILFMLGFAPSFENGDIQIVQPTQAFGIDEYNPFTYTDPRNPSIIVTKCLNVTTAVRCYRGSTEINIPL</sequence>
<reference evidence="1 2" key="1">
    <citation type="submission" date="2009-01" db="EMBL/GenBank/DDBJ databases">
        <authorList>
            <person name="Qin X."/>
            <person name="Bachman B."/>
            <person name="Battles P."/>
            <person name="Bell A."/>
            <person name="Bess C."/>
            <person name="Bickham C."/>
            <person name="Chaboub L."/>
            <person name="Chen D."/>
            <person name="Coyle M."/>
            <person name="Deiros D.R."/>
            <person name="Dinh H."/>
            <person name="Forbes L."/>
            <person name="Fowler G."/>
            <person name="Francisco L."/>
            <person name="Fu Q."/>
            <person name="Gubbala S."/>
            <person name="Hale W."/>
            <person name="Han Y."/>
            <person name="Hemphill L."/>
            <person name="Highlander S.K."/>
            <person name="Hirani K."/>
            <person name="Hogues M."/>
            <person name="Jackson L."/>
            <person name="Jakkamsetti A."/>
            <person name="Javaid M."/>
            <person name="Jiang H."/>
            <person name="Korchina V."/>
            <person name="Kovar C."/>
            <person name="Lara F."/>
            <person name="Lee S."/>
            <person name="Mata R."/>
            <person name="Mathew T."/>
            <person name="Moen C."/>
            <person name="Morales K."/>
            <person name="Munidasa M."/>
            <person name="Nazareth L."/>
            <person name="Ngo R."/>
            <person name="Nguyen L."/>
            <person name="Okwuonu G."/>
            <person name="Ongeri F."/>
            <person name="Patil S."/>
            <person name="Petrosino J."/>
            <person name="Pham C."/>
            <person name="Pham P."/>
            <person name="Pu L.-L."/>
            <person name="Puazo M."/>
            <person name="Raj R."/>
            <person name="Reid J."/>
            <person name="Rouhana J."/>
            <person name="Saada N."/>
            <person name="Shang Y."/>
            <person name="Simmons D."/>
            <person name="Thornton R."/>
            <person name="Warren J."/>
            <person name="Weissenberger G."/>
            <person name="Zhang J."/>
            <person name="Zhang L."/>
            <person name="Zhou C."/>
            <person name="Zhu D."/>
            <person name="Muzny D."/>
            <person name="Worley K."/>
            <person name="Gibbs R."/>
        </authorList>
    </citation>
    <scope>NUCLEOTIDE SEQUENCE [LARGE SCALE GENOMIC DNA]</scope>
    <source>
        <strain evidence="1 2">ATCC 33300</strain>
    </source>
</reference>
<name>C2G5H0_SPHSI</name>
<accession>C2G5H0</accession>
<dbReference type="EMBL" id="ACHB01000102">
    <property type="protein sequence ID" value="EEI89536.1"/>
    <property type="molecule type" value="Genomic_DNA"/>
</dbReference>
<gene>
    <name evidence="1" type="ORF">HMPREF0765_4826</name>
</gene>
<dbReference type="HOGENOM" id="CLU_2660606_0_0_10"/>
<dbReference type="RefSeq" id="WP_003005187.1">
    <property type="nucleotide sequence ID" value="NZ_GG668630.1"/>
</dbReference>